<dbReference type="InterPro" id="IPR025112">
    <property type="entry name" value="PCMD"/>
</dbReference>
<sequence length="322" mass="36074">MKQHIVSRLFAVALVVWVSAFSLMAQPRVEMIPFGNMDQWIDRQIKESAIIGGNTKHVYAIGPTAVIKGDEAYKNRGGSPWASSNVMAKVAGVTKTNTSVFPEKRGNGYCARLDTRMESVKVFGLVNITVLAAGSIFTGSVHEPIKGTKNPQKMLQTGIPFTQRPVALQFDYKVKMSERENRIRATGFSRITDVPGRDYPAVVLFLQKRWEDAEGNVYAKRVGTMVTYYYQSSDWKNDVAYEIMYGDITKRPEYKAHMMRLQVTENYTVNSKGESVPIHEVAWADENEVPTHLCLQFTSSHGGAYVGSPGNTLWVDNVKLVY</sequence>
<comment type="caution">
    <text evidence="2">The sequence shown here is derived from an EMBL/GenBank/DDBJ whole genome shotgun (WGS) entry which is preliminary data.</text>
</comment>
<evidence type="ECO:0000259" key="1">
    <source>
        <dbReference type="Pfam" id="PF13201"/>
    </source>
</evidence>
<dbReference type="Pfam" id="PF13201">
    <property type="entry name" value="PCMD"/>
    <property type="match status" value="1"/>
</dbReference>
<dbReference type="InterPro" id="IPR038653">
    <property type="entry name" value="Put_CMD_sf"/>
</dbReference>
<organism evidence="2">
    <name type="scientific">gut metagenome</name>
    <dbReference type="NCBI Taxonomy" id="749906"/>
    <lineage>
        <taxon>unclassified sequences</taxon>
        <taxon>metagenomes</taxon>
        <taxon>organismal metagenomes</taxon>
    </lineage>
</organism>
<dbReference type="AlphaFoldDB" id="J9DBC6"/>
<name>J9DBC6_9ZZZZ</name>
<feature type="domain" description="Putative carbohydrate metabolism" evidence="1">
    <location>
        <begin position="73"/>
        <end position="320"/>
    </location>
</feature>
<dbReference type="EMBL" id="AMCI01000230">
    <property type="protein sequence ID" value="EJX10201.1"/>
    <property type="molecule type" value="Genomic_DNA"/>
</dbReference>
<dbReference type="Gene3D" id="2.60.120.890">
    <property type="entry name" value="BT2081, beta-jelly-roll domain"/>
    <property type="match status" value="1"/>
</dbReference>
<accession>J9DBC6</accession>
<gene>
    <name evidence="2" type="ORF">EVA_01686</name>
</gene>
<reference evidence="2" key="1">
    <citation type="journal article" date="2012" name="PLoS ONE">
        <title>Gene sets for utilization of primary and secondary nutrition supplies in the distal gut of endangered iberian lynx.</title>
        <authorList>
            <person name="Alcaide M."/>
            <person name="Messina E."/>
            <person name="Richter M."/>
            <person name="Bargiela R."/>
            <person name="Peplies J."/>
            <person name="Huws S.A."/>
            <person name="Newbold C.J."/>
            <person name="Golyshin P.N."/>
            <person name="Simon M.A."/>
            <person name="Lopez G."/>
            <person name="Yakimov M.M."/>
            <person name="Ferrer M."/>
        </authorList>
    </citation>
    <scope>NUCLEOTIDE SEQUENCE</scope>
</reference>
<protein>
    <recommendedName>
        <fullName evidence="1">Putative carbohydrate metabolism domain-containing protein</fullName>
    </recommendedName>
</protein>
<proteinExistence type="predicted"/>
<evidence type="ECO:0000313" key="2">
    <source>
        <dbReference type="EMBL" id="EJX10201.1"/>
    </source>
</evidence>